<evidence type="ECO:0000313" key="2">
    <source>
        <dbReference type="Proteomes" id="UP000610459"/>
    </source>
</evidence>
<dbReference type="Proteomes" id="UP000610459">
    <property type="component" value="Unassembled WGS sequence"/>
</dbReference>
<comment type="caution">
    <text evidence="1">The sequence shown here is derived from an EMBL/GenBank/DDBJ whole genome shotgun (WGS) entry which is preliminary data.</text>
</comment>
<proteinExistence type="predicted"/>
<dbReference type="EMBL" id="JACYNR010000047">
    <property type="protein sequence ID" value="MBD8129227.1"/>
    <property type="molecule type" value="Genomic_DNA"/>
</dbReference>
<evidence type="ECO:0000313" key="1">
    <source>
        <dbReference type="EMBL" id="MBD8129227.1"/>
    </source>
</evidence>
<name>A0ACC5PX16_ENTAG</name>
<keyword evidence="2" id="KW-1185">Reference proteome</keyword>
<accession>A0ACC5PX16</accession>
<organism evidence="1 2">
    <name type="scientific">Enterobacter agglomerans</name>
    <name type="common">Erwinia herbicola</name>
    <name type="synonym">Pantoea agglomerans</name>
    <dbReference type="NCBI Taxonomy" id="549"/>
    <lineage>
        <taxon>Bacteria</taxon>
        <taxon>Pseudomonadati</taxon>
        <taxon>Pseudomonadota</taxon>
        <taxon>Gammaproteobacteria</taxon>
        <taxon>Enterobacterales</taxon>
        <taxon>Erwiniaceae</taxon>
        <taxon>Pantoea</taxon>
        <taxon>Pantoea agglomerans group</taxon>
    </lineage>
</organism>
<gene>
    <name evidence="1" type="ORF">IFT41_24340</name>
</gene>
<reference evidence="1 2" key="1">
    <citation type="journal article" date="2020" name="FEMS Microbiol. Ecol.">
        <title>Temporal dynamics of bacterial communities during seed development and maturation.</title>
        <authorList>
            <person name="Chesneau G."/>
            <person name="Torres-Cortes G."/>
            <person name="Briand M."/>
            <person name="Darrasse A."/>
            <person name="Preveaux A."/>
            <person name="Marais C."/>
            <person name="Jacques M.A."/>
            <person name="Shade A."/>
            <person name="Barret M."/>
        </authorList>
    </citation>
    <scope>NUCLEOTIDE SEQUENCE [LARGE SCALE GENOMIC DNA]</scope>
    <source>
        <strain evidence="1 2">CFBP13709</strain>
    </source>
</reference>
<sequence>MLSDFSDQTEGWYVRQKKDREWKHTTNYDFMRFCKWKGWQIKIAAEYERSHLPFPLRENSVNVPDLIL</sequence>
<protein>
    <submittedName>
        <fullName evidence="1">Uncharacterized protein</fullName>
    </submittedName>
</protein>